<name>A0AAE7FAE8_9CAUD</name>
<accession>A0AAE7FAE8</accession>
<dbReference type="RefSeq" id="YP_010675467.1">
    <property type="nucleotide sequence ID" value="NC_071004.1"/>
</dbReference>
<organism evidence="1 2">
    <name type="scientific">Gordonia phage Clawz</name>
    <dbReference type="NCBI Taxonomy" id="2743910"/>
    <lineage>
        <taxon>Viruses</taxon>
        <taxon>Duplodnaviria</taxon>
        <taxon>Heunggongvirae</taxon>
        <taxon>Uroviricota</taxon>
        <taxon>Caudoviricetes</taxon>
        <taxon>Clawzvirus</taxon>
        <taxon>Clawzvirus clawz</taxon>
    </lineage>
</organism>
<evidence type="ECO:0000313" key="2">
    <source>
        <dbReference type="Proteomes" id="UP000821895"/>
    </source>
</evidence>
<dbReference type="Proteomes" id="UP000821895">
    <property type="component" value="Segment"/>
</dbReference>
<reference evidence="1" key="1">
    <citation type="submission" date="2020-05" db="EMBL/GenBank/DDBJ databases">
        <authorList>
            <person name="Conneilly E.M."/>
            <person name="Corace M.L."/>
            <person name="Daly D."/>
            <person name="Dejene M.A."/>
            <person name="Deng Y."/>
            <person name="Kelly J.M."/>
            <person name="Masiello C.S."/>
            <person name="McDonough D."/>
            <person name="Musser E."/>
            <person name="Pecorale A.L."/>
            <person name="Ray R.F."/>
            <person name="Regan I.M."/>
            <person name="Shedd N.A."/>
            <person name="Tatone J.R."/>
            <person name="Tocci C.W."/>
            <person name="Zarate C.M."/>
            <person name="Whitefleet-Smith J.L."/>
            <person name="Garlena R.A."/>
            <person name="Russell D.A."/>
            <person name="Pope W.H."/>
            <person name="Jacobs-Sera D."/>
            <person name="Hatfull G.F."/>
        </authorList>
    </citation>
    <scope>NUCLEOTIDE SEQUENCE</scope>
</reference>
<evidence type="ECO:0000313" key="1">
    <source>
        <dbReference type="EMBL" id="QKY79950.1"/>
    </source>
</evidence>
<gene>
    <name evidence="1" type="primary">38</name>
    <name evidence="1" type="ORF">SEA_CLAWZ_38</name>
</gene>
<protein>
    <submittedName>
        <fullName evidence="1">Uncharacterized protein</fullName>
    </submittedName>
</protein>
<keyword evidence="2" id="KW-1185">Reference proteome</keyword>
<dbReference type="GeneID" id="77951794"/>
<dbReference type="KEGG" id="vg:77951794"/>
<dbReference type="EMBL" id="MT498058">
    <property type="protein sequence ID" value="QKY79950.1"/>
    <property type="molecule type" value="Genomic_DNA"/>
</dbReference>
<proteinExistence type="predicted"/>
<sequence length="88" mass="10075">MSTALHLAIEDQDYLDGQWKTLNRERHMNDASEETLKVALRQIFQRESDSASKDTVQVRSVVLDATGSLVTAHNRTAKQRTLWYIGEE</sequence>